<feature type="transmembrane region" description="Helical" evidence="5">
    <location>
        <begin position="424"/>
        <end position="447"/>
    </location>
</feature>
<evidence type="ECO:0000256" key="2">
    <source>
        <dbReference type="ARBA" id="ARBA00022692"/>
    </source>
</evidence>
<keyword evidence="2 5" id="KW-0812">Transmembrane</keyword>
<dbReference type="STRING" id="1759059.ATE48_19125"/>
<dbReference type="KEGG" id="cbot:ATE48_19125"/>
<evidence type="ECO:0008006" key="8">
    <source>
        <dbReference type="Google" id="ProtNLM"/>
    </source>
</evidence>
<dbReference type="GO" id="GO:1905039">
    <property type="term" value="P:carboxylic acid transmembrane transport"/>
    <property type="evidence" value="ECO:0007669"/>
    <property type="project" value="UniProtKB-ARBA"/>
</dbReference>
<feature type="transmembrane region" description="Helical" evidence="5">
    <location>
        <begin position="16"/>
        <end position="36"/>
    </location>
</feature>
<proteinExistence type="predicted"/>
<protein>
    <recommendedName>
        <fullName evidence="8">Anion transporter</fullName>
    </recommendedName>
</protein>
<dbReference type="NCBIfam" id="TIGR00785">
    <property type="entry name" value="dass"/>
    <property type="match status" value="1"/>
</dbReference>
<feature type="transmembrane region" description="Helical" evidence="5">
    <location>
        <begin position="92"/>
        <end position="110"/>
    </location>
</feature>
<dbReference type="Pfam" id="PF00939">
    <property type="entry name" value="Na_sulph_symp"/>
    <property type="match status" value="1"/>
</dbReference>
<organism evidence="6 7">
    <name type="scientific">Candidatus Viadribacter manganicus</name>
    <dbReference type="NCBI Taxonomy" id="1759059"/>
    <lineage>
        <taxon>Bacteria</taxon>
        <taxon>Pseudomonadati</taxon>
        <taxon>Pseudomonadota</taxon>
        <taxon>Alphaproteobacteria</taxon>
        <taxon>Hyphomonadales</taxon>
        <taxon>Hyphomonadaceae</taxon>
        <taxon>Candidatus Viadribacter</taxon>
    </lineage>
</organism>
<evidence type="ECO:0000256" key="3">
    <source>
        <dbReference type="ARBA" id="ARBA00022989"/>
    </source>
</evidence>
<feature type="transmembrane region" description="Helical" evidence="5">
    <location>
        <begin position="228"/>
        <end position="248"/>
    </location>
</feature>
<evidence type="ECO:0000256" key="4">
    <source>
        <dbReference type="ARBA" id="ARBA00023136"/>
    </source>
</evidence>
<dbReference type="OrthoDB" id="9766267at2"/>
<dbReference type="PANTHER" id="PTHR10283">
    <property type="entry name" value="SOLUTE CARRIER FAMILY 13 MEMBER"/>
    <property type="match status" value="1"/>
</dbReference>
<feature type="transmembrane region" description="Helical" evidence="5">
    <location>
        <begin position="277"/>
        <end position="293"/>
    </location>
</feature>
<evidence type="ECO:0000256" key="1">
    <source>
        <dbReference type="ARBA" id="ARBA00004141"/>
    </source>
</evidence>
<dbReference type="PANTHER" id="PTHR10283:SF82">
    <property type="entry name" value="SOLUTE CARRIER FAMILY 13 MEMBER 2"/>
    <property type="match status" value="1"/>
</dbReference>
<dbReference type="GO" id="GO:0005886">
    <property type="term" value="C:plasma membrane"/>
    <property type="evidence" value="ECO:0007669"/>
    <property type="project" value="TreeGrafter"/>
</dbReference>
<dbReference type="EMBL" id="CP013244">
    <property type="protein sequence ID" value="ANP47859.1"/>
    <property type="molecule type" value="Genomic_DNA"/>
</dbReference>
<sequence>MTDENIAGEETGFGRLGRWIGLILGPALAVGLQMLAPPDGLTPEAWRVVSLAGLMVIWWVTEAIPISATALIPLAALPLIGALSMKDAASPYADPIVFLFIGGFILAACVERWRLHERIALSIASISGGRPVALVGGFMLASMLISMWISNTATTLMLAPIAIGAARAMSGGAKPDLALGGALTLGVAHAATIGGIGTPVGTPTNLIAIAFFERAGEPIAFADWMAKAIPIMLLMMPVAWLLLCWPLFGKGHARFKAIGAVVKDALKALGPMTRPEMRIGLIFALVAIAWMTRTELAKLPGLGALTDTGVAIFGALLLFFVPSGLGNGEKLIDWKTAERIPWGIAILFGGGLALAAAMEATGLAAWIGQWIGGLDGLTAFALVALLVVTTILVSELASNVATLTSMLPVVAAVATATDTPLQQLAFPVALAASFAFMLPVATAPNAIAYSSGLLTLKRMLTVGFGLNVAAIVLIMTFAT</sequence>
<dbReference type="FunCoup" id="A0A1B1AMQ9">
    <property type="interactions" value="250"/>
</dbReference>
<feature type="transmembrane region" description="Helical" evidence="5">
    <location>
        <begin position="342"/>
        <end position="367"/>
    </location>
</feature>
<dbReference type="GO" id="GO:0008514">
    <property type="term" value="F:organic anion transmembrane transporter activity"/>
    <property type="evidence" value="ECO:0007669"/>
    <property type="project" value="UniProtKB-ARBA"/>
</dbReference>
<dbReference type="Proteomes" id="UP000092498">
    <property type="component" value="Chromosome"/>
</dbReference>
<accession>A0A1B1AMQ9</accession>
<evidence type="ECO:0000256" key="5">
    <source>
        <dbReference type="SAM" id="Phobius"/>
    </source>
</evidence>
<keyword evidence="4 5" id="KW-0472">Membrane</keyword>
<dbReference type="AlphaFoldDB" id="A0A1B1AMQ9"/>
<feature type="transmembrane region" description="Helical" evidence="5">
    <location>
        <begin position="299"/>
        <end position="321"/>
    </location>
</feature>
<feature type="transmembrane region" description="Helical" evidence="5">
    <location>
        <begin position="459"/>
        <end position="478"/>
    </location>
</feature>
<feature type="transmembrane region" description="Helical" evidence="5">
    <location>
        <begin position="400"/>
        <end position="418"/>
    </location>
</feature>
<comment type="subcellular location">
    <subcellularLocation>
        <location evidence="1">Membrane</location>
        <topology evidence="1">Multi-pass membrane protein</topology>
    </subcellularLocation>
</comment>
<name>A0A1B1AMQ9_9PROT</name>
<evidence type="ECO:0000313" key="6">
    <source>
        <dbReference type="EMBL" id="ANP47859.1"/>
    </source>
</evidence>
<keyword evidence="3 5" id="KW-1133">Transmembrane helix</keyword>
<dbReference type="CDD" id="cd01115">
    <property type="entry name" value="SLC13_permease"/>
    <property type="match status" value="1"/>
</dbReference>
<evidence type="ECO:0000313" key="7">
    <source>
        <dbReference type="Proteomes" id="UP000092498"/>
    </source>
</evidence>
<dbReference type="RefSeq" id="WP_066774394.1">
    <property type="nucleotide sequence ID" value="NZ_CP013244.1"/>
</dbReference>
<dbReference type="InParanoid" id="A0A1B1AMQ9"/>
<gene>
    <name evidence="6" type="ORF">ATE48_19125</name>
</gene>
<reference evidence="6 7" key="1">
    <citation type="submission" date="2015-11" db="EMBL/GenBank/DDBJ databases">
        <title>Whole-Genome Sequence of Candidatus Oderbacter manganicum from the National Park Lower Oder Valley, Germany.</title>
        <authorList>
            <person name="Braun B."/>
            <person name="Liere K."/>
            <person name="Szewzyk U."/>
        </authorList>
    </citation>
    <scope>NUCLEOTIDE SEQUENCE [LARGE SCALE GENOMIC DNA]</scope>
    <source>
        <strain evidence="6 7">OTSz_A_272</strain>
    </source>
</reference>
<keyword evidence="7" id="KW-1185">Reference proteome</keyword>
<feature type="transmembrane region" description="Helical" evidence="5">
    <location>
        <begin position="373"/>
        <end position="393"/>
    </location>
</feature>
<dbReference type="InterPro" id="IPR001898">
    <property type="entry name" value="SLC13A/DASS"/>
</dbReference>
<feature type="transmembrane region" description="Helical" evidence="5">
    <location>
        <begin position="48"/>
        <end position="72"/>
    </location>
</feature>